<dbReference type="InterPro" id="IPR000917">
    <property type="entry name" value="Sulfatase_N"/>
</dbReference>
<dbReference type="KEGG" id="swf:E3E12_03445"/>
<evidence type="ECO:0000256" key="2">
    <source>
        <dbReference type="ARBA" id="ARBA00022475"/>
    </source>
</evidence>
<feature type="transmembrane region" description="Helical" evidence="6">
    <location>
        <begin position="154"/>
        <end position="175"/>
    </location>
</feature>
<keyword evidence="3 6" id="KW-0812">Transmembrane</keyword>
<accession>A0A4Y6U8B1</accession>
<dbReference type="InterPro" id="IPR050448">
    <property type="entry name" value="OpgB/LTA_synthase_biosynth"/>
</dbReference>
<proteinExistence type="predicted"/>
<feature type="domain" description="Sulfatase N-terminal" evidence="7">
    <location>
        <begin position="325"/>
        <end position="474"/>
    </location>
</feature>
<dbReference type="RefSeq" id="WP_141443075.1">
    <property type="nucleotide sequence ID" value="NZ_CP038231.1"/>
</dbReference>
<keyword evidence="4 6" id="KW-1133">Transmembrane helix</keyword>
<dbReference type="SUPFAM" id="SSF53649">
    <property type="entry name" value="Alkaline phosphatase-like"/>
    <property type="match status" value="1"/>
</dbReference>
<evidence type="ECO:0000256" key="5">
    <source>
        <dbReference type="ARBA" id="ARBA00023136"/>
    </source>
</evidence>
<dbReference type="Pfam" id="PF00884">
    <property type="entry name" value="Sulfatase"/>
    <property type="match status" value="1"/>
</dbReference>
<name>A0A4Y6U8B1_9PROT</name>
<dbReference type="Proteomes" id="UP000318709">
    <property type="component" value="Chromosome"/>
</dbReference>
<protein>
    <recommendedName>
        <fullName evidence="7">Sulfatase N-terminal domain-containing protein</fullName>
    </recommendedName>
</protein>
<gene>
    <name evidence="8" type="ORF">E3E12_03445</name>
</gene>
<evidence type="ECO:0000256" key="4">
    <source>
        <dbReference type="ARBA" id="ARBA00022989"/>
    </source>
</evidence>
<dbReference type="PANTHER" id="PTHR47371">
    <property type="entry name" value="LIPOTEICHOIC ACID SYNTHASE"/>
    <property type="match status" value="1"/>
</dbReference>
<keyword evidence="5 6" id="KW-0472">Membrane</keyword>
<comment type="subcellular location">
    <subcellularLocation>
        <location evidence="1">Cell membrane</location>
        <topology evidence="1">Multi-pass membrane protein</topology>
    </subcellularLocation>
</comment>
<evidence type="ECO:0000256" key="1">
    <source>
        <dbReference type="ARBA" id="ARBA00004651"/>
    </source>
</evidence>
<feature type="transmembrane region" description="Helical" evidence="6">
    <location>
        <begin position="131"/>
        <end position="148"/>
    </location>
</feature>
<evidence type="ECO:0000256" key="3">
    <source>
        <dbReference type="ARBA" id="ARBA00022692"/>
    </source>
</evidence>
<dbReference type="Gene3D" id="3.40.720.10">
    <property type="entry name" value="Alkaline Phosphatase, subunit A"/>
    <property type="match status" value="1"/>
</dbReference>
<evidence type="ECO:0000313" key="8">
    <source>
        <dbReference type="EMBL" id="QDH13414.1"/>
    </source>
</evidence>
<dbReference type="EMBL" id="CP038231">
    <property type="protein sequence ID" value="QDH13414.1"/>
    <property type="molecule type" value="Genomic_DNA"/>
</dbReference>
<sequence length="534" mass="58627">MNIPDLPVNPGLGSMFAKAGFATLLTLLSCRAVDYLALSGAMKRGLTHPLDSKGWWLGELAWLGLLGLFELVTGTWLFSTVCVVVLMGALAIASRVKEGVLREPLEFTDFILITNIIKHPAFYLDAVPRPLFGAAFLVIIGLVGFIIWQSTTALTPRFVGACEMVVGFGILWGCLRHTTIMGRNDFTRHTPPQVVTAHVQRHGMLATLLGHSLRWMEPRPASTPDPLNLSLGQEALPDLLLIVQGESWAEPDQIFTGLPQTPVPLPALNRIRSEPSTWWGDLVPSGFGAYTMRTEHGVLFGLADSQLAHRAFDPYMTAAEDIACALPNRLARYYRQRLFIHPHDLRFYNRDHLMPKAGFNGLVGPKAFQGAKSCGPYVSDKALGLDIMRRLEGYNPAAGRLYIHAVTMENHGPWQAGRAGAATALDAWLMHVRHSDDLLGELDQALEAQALRGHSGMLVFFGDHRPAFKECAPGRSPATRTTPWLIKRYPPSNDAHPDQTVSKQNVTLTPAALHKVILEALLRTTTARASEAAQ</sequence>
<organism evidence="8 9">
    <name type="scientific">Formicincola oecophyllae</name>
    <dbReference type="NCBI Taxonomy" id="2558361"/>
    <lineage>
        <taxon>Bacteria</taxon>
        <taxon>Pseudomonadati</taxon>
        <taxon>Pseudomonadota</taxon>
        <taxon>Alphaproteobacteria</taxon>
        <taxon>Acetobacterales</taxon>
        <taxon>Acetobacteraceae</taxon>
        <taxon>Formicincola</taxon>
    </lineage>
</organism>
<evidence type="ECO:0000313" key="9">
    <source>
        <dbReference type="Proteomes" id="UP000318709"/>
    </source>
</evidence>
<keyword evidence="2" id="KW-1003">Cell membrane</keyword>
<dbReference type="InterPro" id="IPR017850">
    <property type="entry name" value="Alkaline_phosphatase_core_sf"/>
</dbReference>
<dbReference type="AlphaFoldDB" id="A0A4Y6U8B1"/>
<dbReference type="OrthoDB" id="5363296at2"/>
<keyword evidence="9" id="KW-1185">Reference proteome</keyword>
<evidence type="ECO:0000259" key="7">
    <source>
        <dbReference type="Pfam" id="PF00884"/>
    </source>
</evidence>
<reference evidence="8 9" key="1">
    <citation type="submission" date="2019-03" db="EMBL/GenBank/DDBJ databases">
        <title>The complete genome sequence of Swingsia_sp. F3b2 LMG30590(T).</title>
        <authorList>
            <person name="Chua K.-O."/>
            <person name="Chan K.-G."/>
            <person name="See-Too W.-S."/>
        </authorList>
    </citation>
    <scope>NUCLEOTIDE SEQUENCE [LARGE SCALE GENOMIC DNA]</scope>
    <source>
        <strain evidence="8 9">F3b2</strain>
    </source>
</reference>
<feature type="transmembrane region" description="Helical" evidence="6">
    <location>
        <begin position="60"/>
        <end position="93"/>
    </location>
</feature>
<dbReference type="PANTHER" id="PTHR47371:SF3">
    <property type="entry name" value="PHOSPHOGLYCEROL TRANSFERASE I"/>
    <property type="match status" value="1"/>
</dbReference>
<evidence type="ECO:0000256" key="6">
    <source>
        <dbReference type="SAM" id="Phobius"/>
    </source>
</evidence>
<dbReference type="GO" id="GO:0005886">
    <property type="term" value="C:plasma membrane"/>
    <property type="evidence" value="ECO:0007669"/>
    <property type="project" value="UniProtKB-SubCell"/>
</dbReference>